<evidence type="ECO:0000256" key="1">
    <source>
        <dbReference type="ARBA" id="ARBA00004236"/>
    </source>
</evidence>
<dbReference type="CDD" id="cd03230">
    <property type="entry name" value="ABC_DR_subfamily_A"/>
    <property type="match status" value="1"/>
</dbReference>
<dbReference type="GO" id="GO:0005886">
    <property type="term" value="C:plasma membrane"/>
    <property type="evidence" value="ECO:0007669"/>
    <property type="project" value="UniProtKB-SubCell"/>
</dbReference>
<dbReference type="PANTHER" id="PTHR42711">
    <property type="entry name" value="ABC TRANSPORTER ATP-BINDING PROTEIN"/>
    <property type="match status" value="1"/>
</dbReference>
<evidence type="ECO:0000256" key="7">
    <source>
        <dbReference type="ARBA" id="ARBA00022967"/>
    </source>
</evidence>
<dbReference type="EMBL" id="CP011213">
    <property type="protein sequence ID" value="AKM82539.1"/>
    <property type="molecule type" value="Genomic_DNA"/>
</dbReference>
<dbReference type="InterPro" id="IPR017871">
    <property type="entry name" value="ABC_transporter-like_CS"/>
</dbReference>
<feature type="domain" description="ABC transporter" evidence="9">
    <location>
        <begin position="5"/>
        <end position="230"/>
    </location>
</feature>
<dbReference type="InterPro" id="IPR003593">
    <property type="entry name" value="AAA+_ATPase"/>
</dbReference>
<dbReference type="InterPro" id="IPR050763">
    <property type="entry name" value="ABC_transporter_ATP-binding"/>
</dbReference>
<comment type="subcellular location">
    <subcellularLocation>
        <location evidence="1">Cell membrane</location>
    </subcellularLocation>
</comment>
<dbReference type="PATRIC" id="fig|1618337.4.peg.746"/>
<dbReference type="PANTHER" id="PTHR42711:SF5">
    <property type="entry name" value="ABC TRANSPORTER ATP-BINDING PROTEIN NATA"/>
    <property type="match status" value="1"/>
</dbReference>
<evidence type="ECO:0000313" key="10">
    <source>
        <dbReference type="EMBL" id="AKM82539.1"/>
    </source>
</evidence>
<reference evidence="10 11" key="1">
    <citation type="journal article" date="2015" name="Nature">
        <title>rRNA introns, odd ribosomes, and small enigmatic genomes across a large radiation of phyla.</title>
        <authorList>
            <person name="Brown C.T."/>
            <person name="Hug L.A."/>
            <person name="Thomas B.C."/>
            <person name="Sharon I."/>
            <person name="Castelle C.J."/>
            <person name="Singh A."/>
            <person name="Wilkins M.J."/>
            <person name="Williams K.H."/>
            <person name="Banfield J.F."/>
        </authorList>
    </citation>
    <scope>NUCLEOTIDE SEQUENCE [LARGE SCALE GENOMIC DNA]</scope>
</reference>
<organism evidence="10 11">
    <name type="scientific">Berkelbacteria bacterium GW2011_GWE1_39_12</name>
    <dbReference type="NCBI Taxonomy" id="1618337"/>
    <lineage>
        <taxon>Bacteria</taxon>
        <taxon>Candidatus Berkelbacteria</taxon>
    </lineage>
</organism>
<dbReference type="KEGG" id="bbgw:UT28_C0001G0759"/>
<dbReference type="PROSITE" id="PS50893">
    <property type="entry name" value="ABC_TRANSPORTER_2"/>
    <property type="match status" value="1"/>
</dbReference>
<dbReference type="PROSITE" id="PS00211">
    <property type="entry name" value="ABC_TRANSPORTER_1"/>
    <property type="match status" value="1"/>
</dbReference>
<accession>A0A0G4B3V7</accession>
<comment type="similarity">
    <text evidence="2">Belongs to the ABC transporter superfamily.</text>
</comment>
<dbReference type="FunFam" id="3.40.50.300:FF:000589">
    <property type="entry name" value="ABC transporter, ATP-binding subunit"/>
    <property type="match status" value="1"/>
</dbReference>
<evidence type="ECO:0000313" key="11">
    <source>
        <dbReference type="Proteomes" id="UP000035648"/>
    </source>
</evidence>
<dbReference type="AlphaFoldDB" id="A0A0G4B3V7"/>
<gene>
    <name evidence="10" type="ORF">UT28_C0001G0759</name>
</gene>
<evidence type="ECO:0000259" key="9">
    <source>
        <dbReference type="PROSITE" id="PS50893"/>
    </source>
</evidence>
<evidence type="ECO:0000256" key="2">
    <source>
        <dbReference type="ARBA" id="ARBA00005417"/>
    </source>
</evidence>
<dbReference type="STRING" id="1618337.UT28_C0001G0759"/>
<keyword evidence="8" id="KW-0472">Membrane</keyword>
<keyword evidence="6 10" id="KW-0067">ATP-binding</keyword>
<dbReference type="Proteomes" id="UP000035648">
    <property type="component" value="Chromosome"/>
</dbReference>
<keyword evidence="7" id="KW-1278">Translocase</keyword>
<evidence type="ECO:0000256" key="5">
    <source>
        <dbReference type="ARBA" id="ARBA00022741"/>
    </source>
</evidence>
<dbReference type="SUPFAM" id="SSF52540">
    <property type="entry name" value="P-loop containing nucleoside triphosphate hydrolases"/>
    <property type="match status" value="1"/>
</dbReference>
<proteinExistence type="inferred from homology"/>
<name>A0A0G4B3V7_9BACT</name>
<evidence type="ECO:0000256" key="3">
    <source>
        <dbReference type="ARBA" id="ARBA00022448"/>
    </source>
</evidence>
<dbReference type="GO" id="GO:0005524">
    <property type="term" value="F:ATP binding"/>
    <property type="evidence" value="ECO:0007669"/>
    <property type="project" value="UniProtKB-KW"/>
</dbReference>
<protein>
    <submittedName>
        <fullName evidence="10">ABC transporter-like protein, antibiotic transport system ATP-binding protein</fullName>
    </submittedName>
</protein>
<dbReference type="GO" id="GO:0016887">
    <property type="term" value="F:ATP hydrolysis activity"/>
    <property type="evidence" value="ECO:0007669"/>
    <property type="project" value="InterPro"/>
</dbReference>
<dbReference type="InterPro" id="IPR027417">
    <property type="entry name" value="P-loop_NTPase"/>
</dbReference>
<keyword evidence="3" id="KW-0813">Transport</keyword>
<sequence>MEKVIDVSNLVKKYGNFTAVNGISFEVEKGEVFGLLGENGAGKTTTLEMIEGLRKPSSGEISVLGFDINSHLREIKERIGVQLQSSAYYHFLTLKEILDLFSGFYKKHSDPKELLKMVHLESKANNFVDKMSGGQQQRFSIIASLINDPEIVFLDEPTTGLDPLARRQTWDIISEIKKQGKTIILTTHYMEEAEILCDRVAIMEKGKIVAMDKTHQLIEHTKHPYRVEFILEKDKPEIISQLQKSCRLDECDIKKLPGKEAHYEMKLKTQTDLNEAVGLLQKENPESLTVGRATLEDVFIELTGKAIAQEEAEEENA</sequence>
<evidence type="ECO:0000256" key="6">
    <source>
        <dbReference type="ARBA" id="ARBA00022840"/>
    </source>
</evidence>
<dbReference type="InterPro" id="IPR003439">
    <property type="entry name" value="ABC_transporter-like_ATP-bd"/>
</dbReference>
<evidence type="ECO:0000256" key="4">
    <source>
        <dbReference type="ARBA" id="ARBA00022475"/>
    </source>
</evidence>
<dbReference type="SMART" id="SM00382">
    <property type="entry name" value="AAA"/>
    <property type="match status" value="1"/>
</dbReference>
<dbReference type="Gene3D" id="3.40.50.300">
    <property type="entry name" value="P-loop containing nucleotide triphosphate hydrolases"/>
    <property type="match status" value="1"/>
</dbReference>
<keyword evidence="5" id="KW-0547">Nucleotide-binding</keyword>
<evidence type="ECO:0000256" key="8">
    <source>
        <dbReference type="ARBA" id="ARBA00023136"/>
    </source>
</evidence>
<dbReference type="Pfam" id="PF00005">
    <property type="entry name" value="ABC_tran"/>
    <property type="match status" value="1"/>
</dbReference>
<keyword evidence="4" id="KW-1003">Cell membrane</keyword>